<proteinExistence type="predicted"/>
<gene>
    <name evidence="1" type="ORF">OW729_07120</name>
</gene>
<accession>A0ABT4DAX4</accession>
<evidence type="ECO:0000313" key="2">
    <source>
        <dbReference type="Proteomes" id="UP001144612"/>
    </source>
</evidence>
<comment type="caution">
    <text evidence="1">The sequence shown here is derived from an EMBL/GenBank/DDBJ whole genome shotgun (WGS) entry which is preliminary data.</text>
</comment>
<sequence>MNKTLRFEIVTGVNKGYFHNNNQNESLNLVGELWQRIAKQEFEKSNIYVSAVMKVSKTIYNEAWGCPKGGEETIVITGVANKEFVQDMNAWKNTVIKLAKELKKELKQSTLTCEFSEVELFYFKDDK</sequence>
<keyword evidence="2" id="KW-1185">Reference proteome</keyword>
<reference evidence="1" key="1">
    <citation type="submission" date="2022-12" db="EMBL/GenBank/DDBJ databases">
        <title>Clostridium sp. nov., isolated from industrial wastewater.</title>
        <authorList>
            <person name="Jiayan W."/>
        </authorList>
    </citation>
    <scope>NUCLEOTIDE SEQUENCE</scope>
    <source>
        <strain evidence="1">ZC22-4</strain>
    </source>
</reference>
<name>A0ABT4DAX4_9CLOT</name>
<dbReference type="Proteomes" id="UP001144612">
    <property type="component" value="Unassembled WGS sequence"/>
</dbReference>
<organism evidence="1 2">
    <name type="scientific">Clostridium brassicae</name>
    <dbReference type="NCBI Taxonomy" id="2999072"/>
    <lineage>
        <taxon>Bacteria</taxon>
        <taxon>Bacillati</taxon>
        <taxon>Bacillota</taxon>
        <taxon>Clostridia</taxon>
        <taxon>Eubacteriales</taxon>
        <taxon>Clostridiaceae</taxon>
        <taxon>Clostridium</taxon>
    </lineage>
</organism>
<protein>
    <submittedName>
        <fullName evidence="1">Uncharacterized protein</fullName>
    </submittedName>
</protein>
<evidence type="ECO:0000313" key="1">
    <source>
        <dbReference type="EMBL" id="MCY6958371.1"/>
    </source>
</evidence>
<dbReference type="EMBL" id="JAPQFJ010000005">
    <property type="protein sequence ID" value="MCY6958371.1"/>
    <property type="molecule type" value="Genomic_DNA"/>
</dbReference>
<dbReference type="RefSeq" id="WP_268060784.1">
    <property type="nucleotide sequence ID" value="NZ_JAPQFJ010000005.1"/>
</dbReference>